<sequence length="366" mass="42324">MKRTFVRKNCKMLGTLHKKHGFMCWRHVFSGLNLKTGDRKSFFIEFFIINPSRSPQEPVFGQLYEQKIKKYYPSYIMVKAGAWGKNAKQIHEFYPASDLQFDRRRLNLRLNSLTVSEDRLTGSVFMSEQDVLLHPEYMSDAGSMSWDLSMQKEFPSAFGGVNWHAQGIKTAYKGKVVYNDEEYIVTSEKSFGYADKFWGRDFTSPLMYVASSNAVSDISGRPLKDTCFAVGCGCSKTKGAHNVPQYTAVFYYEGIRYDFGLNFLSGKSRVKFTFRESAEDLHWLVCAETSKHLFDIDVFCKKNDTLFMHYESPESFKYHNRLWSCGSGIGEIKFFQKGGKKLELIESARIENCFCEYGEYDMLDFI</sequence>
<evidence type="ECO:0008006" key="3">
    <source>
        <dbReference type="Google" id="ProtNLM"/>
    </source>
</evidence>
<dbReference type="HOGENOM" id="CLU_044587_0_0_12"/>
<dbReference type="PATRIC" id="fig|1125699.3.peg.839"/>
<dbReference type="eggNOG" id="ENOG502Z7JP">
    <property type="taxonomic scope" value="Bacteria"/>
</dbReference>
<accession>S3JX07</accession>
<dbReference type="AlphaFoldDB" id="S3JX07"/>
<keyword evidence="2" id="KW-1185">Reference proteome</keyword>
<dbReference type="OrthoDB" id="1820112at2"/>
<evidence type="ECO:0000313" key="1">
    <source>
        <dbReference type="EMBL" id="EPF30508.1"/>
    </source>
</evidence>
<name>S3JX07_TREMA</name>
<dbReference type="EMBL" id="ATFF01000006">
    <property type="protein sequence ID" value="EPF30508.1"/>
    <property type="molecule type" value="Genomic_DNA"/>
</dbReference>
<dbReference type="STRING" id="1125699.HMPREF9194_00825"/>
<dbReference type="RefSeq" id="WP_016525119.1">
    <property type="nucleotide sequence ID" value="NZ_KE332518.1"/>
</dbReference>
<gene>
    <name evidence="1" type="ORF">HMPREF9194_00825</name>
</gene>
<dbReference type="Proteomes" id="UP000014541">
    <property type="component" value="Unassembled WGS sequence"/>
</dbReference>
<protein>
    <recommendedName>
        <fullName evidence="3">Tocopherol cyclase</fullName>
    </recommendedName>
</protein>
<proteinExistence type="predicted"/>
<comment type="caution">
    <text evidence="1">The sequence shown here is derived from an EMBL/GenBank/DDBJ whole genome shotgun (WGS) entry which is preliminary data.</text>
</comment>
<organism evidence="1 2">
    <name type="scientific">Treponema maltophilum ATCC 51939</name>
    <dbReference type="NCBI Taxonomy" id="1125699"/>
    <lineage>
        <taxon>Bacteria</taxon>
        <taxon>Pseudomonadati</taxon>
        <taxon>Spirochaetota</taxon>
        <taxon>Spirochaetia</taxon>
        <taxon>Spirochaetales</taxon>
        <taxon>Treponemataceae</taxon>
        <taxon>Treponema</taxon>
    </lineage>
</organism>
<reference evidence="1 2" key="1">
    <citation type="submission" date="2013-04" db="EMBL/GenBank/DDBJ databases">
        <title>The Genome Sequence of Treponema maltophilum ATCC 51939.</title>
        <authorList>
            <consortium name="The Broad Institute Genomics Platform"/>
            <person name="Earl A."/>
            <person name="Ward D."/>
            <person name="Feldgarden M."/>
            <person name="Gevers D."/>
            <person name="Leonetti C."/>
            <person name="Blanton J.M."/>
            <person name="Dewhirst F.E."/>
            <person name="Izard J."/>
            <person name="Walker B."/>
            <person name="Young S."/>
            <person name="Zeng Q."/>
            <person name="Gargeya S."/>
            <person name="Fitzgerald M."/>
            <person name="Haas B."/>
            <person name="Abouelleil A."/>
            <person name="Allen A.W."/>
            <person name="Alvarado L."/>
            <person name="Arachchi H.M."/>
            <person name="Berlin A.M."/>
            <person name="Chapman S.B."/>
            <person name="Gainer-Dewar J."/>
            <person name="Goldberg J."/>
            <person name="Griggs A."/>
            <person name="Gujja S."/>
            <person name="Hansen M."/>
            <person name="Howarth C."/>
            <person name="Imamovic A."/>
            <person name="Ireland A."/>
            <person name="Larimer J."/>
            <person name="McCowan C."/>
            <person name="Murphy C."/>
            <person name="Pearson M."/>
            <person name="Poon T.W."/>
            <person name="Priest M."/>
            <person name="Roberts A."/>
            <person name="Saif S."/>
            <person name="Shea T."/>
            <person name="Sisk P."/>
            <person name="Sykes S."/>
            <person name="Wortman J."/>
            <person name="Nusbaum C."/>
            <person name="Birren B."/>
        </authorList>
    </citation>
    <scope>NUCLEOTIDE SEQUENCE [LARGE SCALE GENOMIC DNA]</scope>
    <source>
        <strain evidence="1 2">ATCC 51939</strain>
    </source>
</reference>
<evidence type="ECO:0000313" key="2">
    <source>
        <dbReference type="Proteomes" id="UP000014541"/>
    </source>
</evidence>